<dbReference type="STRING" id="1427503.HE1_00743"/>
<proteinExistence type="predicted"/>
<evidence type="ECO:0000313" key="1">
    <source>
        <dbReference type="EMBL" id="GAJ46410.1"/>
    </source>
</evidence>
<organism evidence="1 2">
    <name type="scientific">Holospora elegans E1</name>
    <dbReference type="NCBI Taxonomy" id="1427503"/>
    <lineage>
        <taxon>Bacteria</taxon>
        <taxon>Pseudomonadati</taxon>
        <taxon>Pseudomonadota</taxon>
        <taxon>Alphaproteobacteria</taxon>
        <taxon>Holosporales</taxon>
        <taxon>Holosporaceae</taxon>
        <taxon>Holospora</taxon>
    </lineage>
</organism>
<dbReference type="AlphaFoldDB" id="A0A023DZG2"/>
<evidence type="ECO:0000313" key="2">
    <source>
        <dbReference type="Proteomes" id="UP000024842"/>
    </source>
</evidence>
<keyword evidence="2" id="KW-1185">Reference proteome</keyword>
<dbReference type="EMBL" id="BAUP01000091">
    <property type="protein sequence ID" value="GAJ46410.1"/>
    <property type="molecule type" value="Genomic_DNA"/>
</dbReference>
<gene>
    <name evidence="1" type="ORF">HE1_00743</name>
</gene>
<dbReference type="Proteomes" id="UP000024842">
    <property type="component" value="Unassembled WGS sequence"/>
</dbReference>
<accession>A0A023DZG2</accession>
<comment type="caution">
    <text evidence="1">The sequence shown here is derived from an EMBL/GenBank/DDBJ whole genome shotgun (WGS) entry which is preliminary data.</text>
</comment>
<sequence>MKWDRIKDLLPGKPGAVGVTAKDNQPVFEGCVILIPIAK</sequence>
<reference evidence="1 2" key="1">
    <citation type="journal article" date="2014" name="FEMS Microbiol. Lett.">
        <title>Draft genome sequences of three Holospora species (Holospora obtusa, Holospora undulata, and Holospora elegans), endonuclear symbiotic bacteria of the ciliate Paramecium caudatum.</title>
        <authorList>
            <person name="Dohra H."/>
            <person name="Tanaka K."/>
            <person name="Suzuki T."/>
            <person name="Fujishima M."/>
            <person name="Suzuki H."/>
        </authorList>
    </citation>
    <scope>NUCLEOTIDE SEQUENCE [LARGE SCALE GENOMIC DNA]</scope>
    <source>
        <strain evidence="1 2">E1</strain>
    </source>
</reference>
<name>A0A023DZG2_9PROT</name>
<protein>
    <submittedName>
        <fullName evidence="1">Uncharacterized protein</fullName>
    </submittedName>
</protein>